<evidence type="ECO:0000313" key="2">
    <source>
        <dbReference type="EMBL" id="OQB71856.1"/>
    </source>
</evidence>
<organism evidence="2">
    <name type="scientific">candidate division TA06 bacterium ADurb.Bin131</name>
    <dbReference type="NCBI Taxonomy" id="1852827"/>
    <lineage>
        <taxon>Bacteria</taxon>
        <taxon>Bacteria division TA06</taxon>
    </lineage>
</organism>
<sequence>MKEGKIKFSDAKIDHHRSLMFDIVLFFEKIGFTIFVMIFFVSFSTSFAKTNHSEILKRGIFADTPPPPQRQVTSILKPISLPPVDSLLTLKGIIYSPDGESKVIVEIISRKCEVLCEEGDVIENAKILKINESEVVFLYDDKEVSLALQKPQTGSPAISVRDTSVKVVPSTSALTSDSSAIPSRASGIGASVPVPEHPRDLKINDIVEKFRSDPNLLASVSVTPHIQDGKVEGFMINRVPEGLADSGIGIQAGDVIRRVNGVLIDSLGKAYAVYNGVLKSQSKLATVEILRSGQPMMLTYRLE</sequence>
<name>A0A1V6C4Q8_UNCT6</name>
<gene>
    <name evidence="2" type="ORF">BWX89_01608</name>
</gene>
<keyword evidence="1" id="KW-0472">Membrane</keyword>
<keyword evidence="1" id="KW-1133">Transmembrane helix</keyword>
<dbReference type="Gene3D" id="2.30.42.10">
    <property type="match status" value="1"/>
</dbReference>
<evidence type="ECO:0000256" key="1">
    <source>
        <dbReference type="SAM" id="Phobius"/>
    </source>
</evidence>
<dbReference type="SUPFAM" id="SSF50156">
    <property type="entry name" value="PDZ domain-like"/>
    <property type="match status" value="1"/>
</dbReference>
<comment type="caution">
    <text evidence="2">The sequence shown here is derived from an EMBL/GenBank/DDBJ whole genome shotgun (WGS) entry which is preliminary data.</text>
</comment>
<proteinExistence type="predicted"/>
<feature type="transmembrane region" description="Helical" evidence="1">
    <location>
        <begin position="21"/>
        <end position="43"/>
    </location>
</feature>
<reference evidence="2" key="1">
    <citation type="submission" date="2017-02" db="EMBL/GenBank/DDBJ databases">
        <title>Delving into the versatile metabolic prowess of the omnipresent phylum Bacteroidetes.</title>
        <authorList>
            <person name="Nobu M.K."/>
            <person name="Mei R."/>
            <person name="Narihiro T."/>
            <person name="Kuroda K."/>
            <person name="Liu W.-T."/>
        </authorList>
    </citation>
    <scope>NUCLEOTIDE SEQUENCE</scope>
    <source>
        <strain evidence="2">ADurb.Bin131</strain>
    </source>
</reference>
<protein>
    <recommendedName>
        <fullName evidence="3">PDZ domain-containing protein</fullName>
    </recommendedName>
</protein>
<keyword evidence="1" id="KW-0812">Transmembrane</keyword>
<accession>A0A1V6C4Q8</accession>
<dbReference type="AlphaFoldDB" id="A0A1V6C4Q8"/>
<dbReference type="Proteomes" id="UP000485562">
    <property type="component" value="Unassembled WGS sequence"/>
</dbReference>
<dbReference type="InterPro" id="IPR036034">
    <property type="entry name" value="PDZ_sf"/>
</dbReference>
<dbReference type="EMBL" id="MWDQ01000149">
    <property type="protein sequence ID" value="OQB71856.1"/>
    <property type="molecule type" value="Genomic_DNA"/>
</dbReference>
<evidence type="ECO:0008006" key="3">
    <source>
        <dbReference type="Google" id="ProtNLM"/>
    </source>
</evidence>